<evidence type="ECO:0000256" key="3">
    <source>
        <dbReference type="ARBA" id="ARBA00022723"/>
    </source>
</evidence>
<dbReference type="EMBL" id="AP019367">
    <property type="protein sequence ID" value="BBH50905.1"/>
    <property type="molecule type" value="Genomic_DNA"/>
</dbReference>
<dbReference type="NCBIfam" id="TIGR00516">
    <property type="entry name" value="acpS"/>
    <property type="match status" value="1"/>
</dbReference>
<comment type="function">
    <text evidence="8">Transfers the 4'-phosphopantetheine moiety from coenzyme A to a Ser of acyl-carrier-protein.</text>
</comment>
<dbReference type="GO" id="GO:0008897">
    <property type="term" value="F:holo-[acyl-carrier-protein] synthase activity"/>
    <property type="evidence" value="ECO:0007669"/>
    <property type="project" value="UniProtKB-UniRule"/>
</dbReference>
<keyword evidence="5 8" id="KW-0460">Magnesium</keyword>
<dbReference type="Gene3D" id="3.90.470.20">
    <property type="entry name" value="4'-phosphopantetheinyl transferase domain"/>
    <property type="match status" value="1"/>
</dbReference>
<dbReference type="InterPro" id="IPR004568">
    <property type="entry name" value="Ppantetheine-prot_Trfase_dom"/>
</dbReference>
<organism evidence="10 11">
    <name type="scientific">Parolsenella catena</name>
    <dbReference type="NCBI Taxonomy" id="2003188"/>
    <lineage>
        <taxon>Bacteria</taxon>
        <taxon>Bacillati</taxon>
        <taxon>Actinomycetota</taxon>
        <taxon>Coriobacteriia</taxon>
        <taxon>Coriobacteriales</taxon>
        <taxon>Atopobiaceae</taxon>
        <taxon>Parolsenella</taxon>
    </lineage>
</organism>
<name>A0A3G9KB54_9ACTN</name>
<dbReference type="Pfam" id="PF01648">
    <property type="entry name" value="ACPS"/>
    <property type="match status" value="1"/>
</dbReference>
<comment type="similarity">
    <text evidence="8">Belongs to the P-Pant transferase superfamily. AcpS family.</text>
</comment>
<evidence type="ECO:0000256" key="8">
    <source>
        <dbReference type="HAMAP-Rule" id="MF_00101"/>
    </source>
</evidence>
<sequence>MALAGVGVDIVEIARMERILERTPRFARRVFTDEERAYCESTARPAAHYACRFAAREATLKALGCGFAPGVRFDDVSVSTDASGRPRVELRGRVAQVAREKGVLSVAVSLSFTREMAVANAVATTAETAPRIAEQRDPRRELAESFREARSVIDELERVTDGK</sequence>
<keyword evidence="6 8" id="KW-0443">Lipid metabolism</keyword>
<dbReference type="RefSeq" id="WP_126423088.1">
    <property type="nucleotide sequence ID" value="NZ_AP019367.1"/>
</dbReference>
<feature type="binding site" evidence="8">
    <location>
        <position position="57"/>
    </location>
    <ligand>
        <name>Mg(2+)</name>
        <dbReference type="ChEBI" id="CHEBI:18420"/>
    </ligand>
</feature>
<keyword evidence="8" id="KW-0963">Cytoplasm</keyword>
<dbReference type="GO" id="GO:0006633">
    <property type="term" value="P:fatty acid biosynthetic process"/>
    <property type="evidence" value="ECO:0007669"/>
    <property type="project" value="UniProtKB-UniRule"/>
</dbReference>
<dbReference type="KEGG" id="pcat:Pcatena_14920"/>
<dbReference type="SUPFAM" id="SSF56214">
    <property type="entry name" value="4'-phosphopantetheinyl transferase"/>
    <property type="match status" value="1"/>
</dbReference>
<evidence type="ECO:0000256" key="2">
    <source>
        <dbReference type="ARBA" id="ARBA00022679"/>
    </source>
</evidence>
<evidence type="ECO:0000256" key="4">
    <source>
        <dbReference type="ARBA" id="ARBA00022832"/>
    </source>
</evidence>
<dbReference type="InterPro" id="IPR008278">
    <property type="entry name" value="4-PPantetheinyl_Trfase_dom"/>
</dbReference>
<keyword evidence="4 8" id="KW-0276">Fatty acid metabolism</keyword>
<keyword evidence="11" id="KW-1185">Reference proteome</keyword>
<keyword evidence="2 8" id="KW-0808">Transferase</keyword>
<reference evidence="11" key="1">
    <citation type="submission" date="2018-11" db="EMBL/GenBank/DDBJ databases">
        <title>Comparative genomics of Parolsenella catena and Libanicoccus massiliensis: Reclassification of Libanicoccus massiliensis as Parolsenella massiliensis comb. nov.</title>
        <authorList>
            <person name="Sakamoto M."/>
            <person name="Ikeyama N."/>
            <person name="Murakami T."/>
            <person name="Mori H."/>
            <person name="Yuki M."/>
            <person name="Ohkuma M."/>
        </authorList>
    </citation>
    <scope>NUCLEOTIDE SEQUENCE [LARGE SCALE GENOMIC DNA]</scope>
    <source>
        <strain evidence="11">JCM 31932</strain>
    </source>
</reference>
<dbReference type="InterPro" id="IPR002582">
    <property type="entry name" value="ACPS"/>
</dbReference>
<dbReference type="NCBIfam" id="TIGR00556">
    <property type="entry name" value="pantethn_trn"/>
    <property type="match status" value="1"/>
</dbReference>
<evidence type="ECO:0000313" key="11">
    <source>
        <dbReference type="Proteomes" id="UP000273154"/>
    </source>
</evidence>
<keyword evidence="1 8" id="KW-0444">Lipid biosynthesis</keyword>
<dbReference type="OrthoDB" id="517356at2"/>
<dbReference type="InterPro" id="IPR037143">
    <property type="entry name" value="4-PPantetheinyl_Trfase_dom_sf"/>
</dbReference>
<comment type="catalytic activity">
    <reaction evidence="8">
        <text>apo-[ACP] + CoA = holo-[ACP] + adenosine 3',5'-bisphosphate + H(+)</text>
        <dbReference type="Rhea" id="RHEA:12068"/>
        <dbReference type="Rhea" id="RHEA-COMP:9685"/>
        <dbReference type="Rhea" id="RHEA-COMP:9690"/>
        <dbReference type="ChEBI" id="CHEBI:15378"/>
        <dbReference type="ChEBI" id="CHEBI:29999"/>
        <dbReference type="ChEBI" id="CHEBI:57287"/>
        <dbReference type="ChEBI" id="CHEBI:58343"/>
        <dbReference type="ChEBI" id="CHEBI:64479"/>
        <dbReference type="EC" id="2.7.8.7"/>
    </reaction>
</comment>
<keyword evidence="3 8" id="KW-0479">Metal-binding</keyword>
<dbReference type="GeneID" id="88849630"/>
<dbReference type="EC" id="2.7.8.7" evidence="8"/>
<accession>A0A3G9KB54</accession>
<feature type="binding site" evidence="8">
    <location>
        <position position="9"/>
    </location>
    <ligand>
        <name>Mg(2+)</name>
        <dbReference type="ChEBI" id="CHEBI:18420"/>
    </ligand>
</feature>
<evidence type="ECO:0000256" key="1">
    <source>
        <dbReference type="ARBA" id="ARBA00022516"/>
    </source>
</evidence>
<evidence type="ECO:0000313" key="10">
    <source>
        <dbReference type="EMBL" id="BBH50905.1"/>
    </source>
</evidence>
<evidence type="ECO:0000259" key="9">
    <source>
        <dbReference type="Pfam" id="PF01648"/>
    </source>
</evidence>
<feature type="domain" description="4'-phosphopantetheinyl transferase" evidence="9">
    <location>
        <begin position="5"/>
        <end position="98"/>
    </location>
</feature>
<dbReference type="GO" id="GO:0005737">
    <property type="term" value="C:cytoplasm"/>
    <property type="evidence" value="ECO:0007669"/>
    <property type="project" value="UniProtKB-SubCell"/>
</dbReference>
<comment type="cofactor">
    <cofactor evidence="8">
        <name>Mg(2+)</name>
        <dbReference type="ChEBI" id="CHEBI:18420"/>
    </cofactor>
</comment>
<dbReference type="AlphaFoldDB" id="A0A3G9KB54"/>
<protein>
    <recommendedName>
        <fullName evidence="8">Holo-[acyl-carrier-protein] synthase</fullName>
        <shortName evidence="8">Holo-ACP synthase</shortName>
        <ecNumber evidence="8">2.7.8.7</ecNumber>
    </recommendedName>
    <alternativeName>
        <fullName evidence="8">4'-phosphopantetheinyl transferase AcpS</fullName>
    </alternativeName>
</protein>
<dbReference type="Proteomes" id="UP000273154">
    <property type="component" value="Chromosome"/>
</dbReference>
<gene>
    <name evidence="8" type="primary">acpS</name>
    <name evidence="10" type="ORF">Pcatena_14920</name>
</gene>
<keyword evidence="7 8" id="KW-0275">Fatty acid biosynthesis</keyword>
<dbReference type="GO" id="GO:0000287">
    <property type="term" value="F:magnesium ion binding"/>
    <property type="evidence" value="ECO:0007669"/>
    <property type="project" value="UniProtKB-UniRule"/>
</dbReference>
<dbReference type="HAMAP" id="MF_00101">
    <property type="entry name" value="AcpS"/>
    <property type="match status" value="1"/>
</dbReference>
<evidence type="ECO:0000256" key="5">
    <source>
        <dbReference type="ARBA" id="ARBA00022842"/>
    </source>
</evidence>
<evidence type="ECO:0000256" key="7">
    <source>
        <dbReference type="ARBA" id="ARBA00023160"/>
    </source>
</evidence>
<comment type="subcellular location">
    <subcellularLocation>
        <location evidence="8">Cytoplasm</location>
    </subcellularLocation>
</comment>
<evidence type="ECO:0000256" key="6">
    <source>
        <dbReference type="ARBA" id="ARBA00023098"/>
    </source>
</evidence>
<proteinExistence type="inferred from homology"/>